<name>A0A0F8YSD4_9ZZZZ</name>
<comment type="caution">
    <text evidence="1">The sequence shown here is derived from an EMBL/GenBank/DDBJ whole genome shotgun (WGS) entry which is preliminary data.</text>
</comment>
<dbReference type="EMBL" id="LAZR01067789">
    <property type="protein sequence ID" value="KKK50896.1"/>
    <property type="molecule type" value="Genomic_DNA"/>
</dbReference>
<organism evidence="1">
    <name type="scientific">marine sediment metagenome</name>
    <dbReference type="NCBI Taxonomy" id="412755"/>
    <lineage>
        <taxon>unclassified sequences</taxon>
        <taxon>metagenomes</taxon>
        <taxon>ecological metagenomes</taxon>
    </lineage>
</organism>
<gene>
    <name evidence="1" type="ORF">LCGC14_3120430</name>
</gene>
<evidence type="ECO:0000313" key="1">
    <source>
        <dbReference type="EMBL" id="KKK50896.1"/>
    </source>
</evidence>
<reference evidence="1" key="1">
    <citation type="journal article" date="2015" name="Nature">
        <title>Complex archaea that bridge the gap between prokaryotes and eukaryotes.</title>
        <authorList>
            <person name="Spang A."/>
            <person name="Saw J.H."/>
            <person name="Jorgensen S.L."/>
            <person name="Zaremba-Niedzwiedzka K."/>
            <person name="Martijn J."/>
            <person name="Lind A.E."/>
            <person name="van Eijk R."/>
            <person name="Schleper C."/>
            <person name="Guy L."/>
            <person name="Ettema T.J."/>
        </authorList>
    </citation>
    <scope>NUCLEOTIDE SEQUENCE</scope>
</reference>
<accession>A0A0F8YSD4</accession>
<sequence>MQRETLLAVIWNTEGDEPEQVAESTRARLESGELEAAGIPALDRIVPDRGEVPARIFGGLDPLGWSFNRAWYYWIAKGPGIPPSYAAELHRQHGRDVRVDGHCLAPSPLEWCKGFAVGMYHVDTPEGLKALADTIKLVHAEAQKGGKLREKFRELLEVVPRISTDGDGDTWMHAPNVGINLSAQGRLIFQKNLLIWAEKMKQATGKARAIVEGE</sequence>
<dbReference type="AlphaFoldDB" id="A0A0F8YSD4"/>
<protein>
    <submittedName>
        <fullName evidence="1">Uncharacterized protein</fullName>
    </submittedName>
</protein>
<proteinExistence type="predicted"/>